<dbReference type="CDD" id="cd06259">
    <property type="entry name" value="YdcF-like"/>
    <property type="match status" value="1"/>
</dbReference>
<dbReference type="InterPro" id="IPR014729">
    <property type="entry name" value="Rossmann-like_a/b/a_fold"/>
</dbReference>
<dbReference type="Pfam" id="PF13692">
    <property type="entry name" value="Glyco_trans_1_4"/>
    <property type="match status" value="1"/>
</dbReference>
<proteinExistence type="predicted"/>
<gene>
    <name evidence="2" type="ORF">METZ01_LOCUS15146</name>
</gene>
<dbReference type="GO" id="GO:0043164">
    <property type="term" value="P:Gram-negative-bacterium-type cell wall biogenesis"/>
    <property type="evidence" value="ECO:0007669"/>
    <property type="project" value="TreeGrafter"/>
</dbReference>
<evidence type="ECO:0000313" key="2">
    <source>
        <dbReference type="EMBL" id="SUZ62292.1"/>
    </source>
</evidence>
<sequence length="616" mass="70463">VDGVLKGQDIVCISSIDWDFIWQGHQQIMSTLAANGNRVLFVENTGVRRPNFKDIPRLRKRIRNWWRGTKGFRQEQDNLFVYSPLVLPFPYSRVARWMNRFIITRAIRRWIQALGLQRPLVWTFLPTPLALDIIDAIEPTLVIYYCIDDFESSSSGARLIRQTEDRLLKAADLVFVTSERLRHRVLEQREQVEVLPFAVDFPRFEKERLANQSKPNELVEIDSPIVGYVGGLHRWVDQELLVEAARVLPDVEFVFVGPEQCDMSKLKAQPNIHLLGSRNYDELPRYIKCFDVGLIPYVLSEYALNVYPTKLNEYLAMGLPVVATNLPEVRKFNEDFSDVVRIGDGPASFASQIQESLANNTPAQVQRRIEVASQNSWQARLEHMSTLITTAITVKLAGWERWEKVLQRLYRAGRRRIGWTAATALVGYVLVFQTPLLWTLASPLQIVDVPRKADVIAVFAGGVGESGRAGGGYQERVQHAANLYLAGYSSHLVFSSGFVFAFQEAEVMRDLAVALGVPPDAIILERQASSTYENVIYTRDIMIANNWEQLLVVSSPYHMRRAMLTWRKQAPSFQVVSTPVSESQYYAHERTASLEQIRGIVWEYAAIVVYWWRGWL</sequence>
<protein>
    <recommendedName>
        <fullName evidence="1">DUF218 domain-containing protein</fullName>
    </recommendedName>
</protein>
<dbReference type="PANTHER" id="PTHR30336:SF4">
    <property type="entry name" value="ENVELOPE BIOGENESIS FACTOR ELYC"/>
    <property type="match status" value="1"/>
</dbReference>
<feature type="domain" description="DUF218" evidence="1">
    <location>
        <begin position="454"/>
        <end position="587"/>
    </location>
</feature>
<name>A0A381P5T7_9ZZZZ</name>
<dbReference type="InterPro" id="IPR003848">
    <property type="entry name" value="DUF218"/>
</dbReference>
<dbReference type="SUPFAM" id="SSF53756">
    <property type="entry name" value="UDP-Glycosyltransferase/glycogen phosphorylase"/>
    <property type="match status" value="1"/>
</dbReference>
<dbReference type="GO" id="GO:0005886">
    <property type="term" value="C:plasma membrane"/>
    <property type="evidence" value="ECO:0007669"/>
    <property type="project" value="TreeGrafter"/>
</dbReference>
<evidence type="ECO:0000259" key="1">
    <source>
        <dbReference type="Pfam" id="PF02698"/>
    </source>
</evidence>
<feature type="non-terminal residue" evidence="2">
    <location>
        <position position="1"/>
    </location>
</feature>
<dbReference type="GO" id="GO:0000270">
    <property type="term" value="P:peptidoglycan metabolic process"/>
    <property type="evidence" value="ECO:0007669"/>
    <property type="project" value="TreeGrafter"/>
</dbReference>
<dbReference type="Pfam" id="PF02698">
    <property type="entry name" value="DUF218"/>
    <property type="match status" value="1"/>
</dbReference>
<dbReference type="Gene3D" id="3.40.50.620">
    <property type="entry name" value="HUPs"/>
    <property type="match status" value="1"/>
</dbReference>
<organism evidence="2">
    <name type="scientific">marine metagenome</name>
    <dbReference type="NCBI Taxonomy" id="408172"/>
    <lineage>
        <taxon>unclassified sequences</taxon>
        <taxon>metagenomes</taxon>
        <taxon>ecological metagenomes</taxon>
    </lineage>
</organism>
<reference evidence="2" key="1">
    <citation type="submission" date="2018-05" db="EMBL/GenBank/DDBJ databases">
        <authorList>
            <person name="Lanie J.A."/>
            <person name="Ng W.-L."/>
            <person name="Kazmierczak K.M."/>
            <person name="Andrzejewski T.M."/>
            <person name="Davidsen T.M."/>
            <person name="Wayne K.J."/>
            <person name="Tettelin H."/>
            <person name="Glass J.I."/>
            <person name="Rusch D."/>
            <person name="Podicherti R."/>
            <person name="Tsui H.-C.T."/>
            <person name="Winkler M.E."/>
        </authorList>
    </citation>
    <scope>NUCLEOTIDE SEQUENCE</scope>
</reference>
<dbReference type="Gene3D" id="3.40.50.11010">
    <property type="match status" value="1"/>
</dbReference>
<dbReference type="EMBL" id="UINC01000860">
    <property type="protein sequence ID" value="SUZ62292.1"/>
    <property type="molecule type" value="Genomic_DNA"/>
</dbReference>
<dbReference type="AlphaFoldDB" id="A0A381P5T7"/>
<dbReference type="PANTHER" id="PTHR30336">
    <property type="entry name" value="INNER MEMBRANE PROTEIN, PROBABLE PERMEASE"/>
    <property type="match status" value="1"/>
</dbReference>
<dbReference type="Gene3D" id="3.40.50.2000">
    <property type="entry name" value="Glycogen Phosphorylase B"/>
    <property type="match status" value="1"/>
</dbReference>
<accession>A0A381P5T7</accession>
<dbReference type="InterPro" id="IPR051599">
    <property type="entry name" value="Cell_Envelope_Assoc"/>
</dbReference>